<comment type="function">
    <text evidence="3">Catalyzes the addition of an amino acid to the nucleotide precursor UDP-N-acetylmuramoyl-L-alanyl-D-glutamate (UMAG) in the biosynthesis of bacterial cell-wall peptidoglycan.</text>
</comment>
<dbReference type="EC" id="6.3.2.-" evidence="3"/>
<evidence type="ECO:0000256" key="4">
    <source>
        <dbReference type="RuleBase" id="RU004135"/>
    </source>
</evidence>
<dbReference type="Pfam" id="PF02875">
    <property type="entry name" value="Mur_ligase_C"/>
    <property type="match status" value="1"/>
</dbReference>
<keyword evidence="3 4" id="KW-0131">Cell cycle</keyword>
<dbReference type="PATRIC" id="fig|1423788.3.peg.679"/>
<comment type="PTM">
    <text evidence="3">Carboxylation is probably crucial for Mg(2+) binding and, consequently, for the gamma-phosphate positioning of ATP.</text>
</comment>
<keyword evidence="8" id="KW-1185">Reference proteome</keyword>
<dbReference type="InterPro" id="IPR004101">
    <property type="entry name" value="Mur_ligase_C"/>
</dbReference>
<feature type="binding site" evidence="3">
    <location>
        <position position="48"/>
    </location>
    <ligand>
        <name>UDP-N-acetyl-alpha-D-muramoyl-L-alanyl-D-glutamate</name>
        <dbReference type="ChEBI" id="CHEBI:83900"/>
    </ligand>
</feature>
<dbReference type="InterPro" id="IPR005761">
    <property type="entry name" value="UDP-N-AcMur-Glu-dNH2Pim_ligase"/>
</dbReference>
<keyword evidence="3" id="KW-0547">Nucleotide-binding</keyword>
<keyword evidence="3" id="KW-0963">Cytoplasm</keyword>
<feature type="domain" description="Mur ligase C-terminal" evidence="5">
    <location>
        <begin position="362"/>
        <end position="490"/>
    </location>
</feature>
<dbReference type="PANTHER" id="PTHR23135:SF4">
    <property type="entry name" value="UDP-N-ACETYLMURAMOYL-L-ALANYL-D-GLUTAMATE--2,6-DIAMINOPIMELATE LIGASE MURE HOMOLOG, CHLOROPLASTIC"/>
    <property type="match status" value="1"/>
</dbReference>
<evidence type="ECO:0000259" key="5">
    <source>
        <dbReference type="Pfam" id="PF02875"/>
    </source>
</evidence>
<dbReference type="AlphaFoldDB" id="A0A0R1KD83"/>
<feature type="binding site" evidence="3">
    <location>
        <position position="197"/>
    </location>
    <ligand>
        <name>UDP-N-acetyl-alpha-D-muramoyl-L-alanyl-D-glutamate</name>
        <dbReference type="ChEBI" id="CHEBI:83900"/>
    </ligand>
</feature>
<evidence type="ECO:0000256" key="1">
    <source>
        <dbReference type="ARBA" id="ARBA00004752"/>
    </source>
</evidence>
<dbReference type="UniPathway" id="UPA00219"/>
<dbReference type="Pfam" id="PF08245">
    <property type="entry name" value="Mur_ligase_M"/>
    <property type="match status" value="1"/>
</dbReference>
<dbReference type="Gene3D" id="3.40.1390.10">
    <property type="entry name" value="MurE/MurF, N-terminal domain"/>
    <property type="match status" value="1"/>
</dbReference>
<keyword evidence="3 4" id="KW-0132">Cell division</keyword>
<feature type="binding site" evidence="3">
    <location>
        <begin position="124"/>
        <end position="130"/>
    </location>
    <ligand>
        <name>ATP</name>
        <dbReference type="ChEBI" id="CHEBI:30616"/>
    </ligand>
</feature>
<reference evidence="7 8" key="1">
    <citation type="journal article" date="2015" name="Genome Announc.">
        <title>Expanding the biotechnology potential of lactobacilli through comparative genomics of 213 strains and associated genera.</title>
        <authorList>
            <person name="Sun Z."/>
            <person name="Harris H.M."/>
            <person name="McCann A."/>
            <person name="Guo C."/>
            <person name="Argimon S."/>
            <person name="Zhang W."/>
            <person name="Yang X."/>
            <person name="Jeffery I.B."/>
            <person name="Cooney J.C."/>
            <person name="Kagawa T.F."/>
            <person name="Liu W."/>
            <person name="Song Y."/>
            <person name="Salvetti E."/>
            <person name="Wrobel A."/>
            <person name="Rasinkangas P."/>
            <person name="Parkhill J."/>
            <person name="Rea M.C."/>
            <person name="O'Sullivan O."/>
            <person name="Ritari J."/>
            <person name="Douillard F.P."/>
            <person name="Paul Ross R."/>
            <person name="Yang R."/>
            <person name="Briner A.E."/>
            <person name="Felis G.E."/>
            <person name="de Vos W.M."/>
            <person name="Barrangou R."/>
            <person name="Klaenhammer T.R."/>
            <person name="Caufield P.W."/>
            <person name="Cui Y."/>
            <person name="Zhang H."/>
            <person name="O'Toole P.W."/>
        </authorList>
    </citation>
    <scope>NUCLEOTIDE SEQUENCE [LARGE SCALE GENOMIC DNA]</scope>
    <source>
        <strain evidence="7 8">DSM 19674</strain>
    </source>
</reference>
<dbReference type="PANTHER" id="PTHR23135">
    <property type="entry name" value="MUR LIGASE FAMILY MEMBER"/>
    <property type="match status" value="1"/>
</dbReference>
<accession>A0A0R1KD83</accession>
<organism evidence="7 8">
    <name type="scientific">Companilactobacillus bobalius DSM 19674</name>
    <dbReference type="NCBI Taxonomy" id="1423788"/>
    <lineage>
        <taxon>Bacteria</taxon>
        <taxon>Bacillati</taxon>
        <taxon>Bacillota</taxon>
        <taxon>Bacilli</taxon>
        <taxon>Lactobacillales</taxon>
        <taxon>Lactobacillaceae</taxon>
        <taxon>Companilactobacillus</taxon>
        <taxon>Companilactobacillus bobalius</taxon>
    </lineage>
</organism>
<dbReference type="SUPFAM" id="SSF53623">
    <property type="entry name" value="MurD-like peptide ligases, catalytic domain"/>
    <property type="match status" value="1"/>
</dbReference>
<keyword evidence="3" id="KW-0067">ATP-binding</keyword>
<dbReference type="InterPro" id="IPR036565">
    <property type="entry name" value="Mur-like_cat_sf"/>
</dbReference>
<dbReference type="GO" id="GO:0005737">
    <property type="term" value="C:cytoplasm"/>
    <property type="evidence" value="ECO:0007669"/>
    <property type="project" value="UniProtKB-SubCell"/>
</dbReference>
<proteinExistence type="inferred from homology"/>
<dbReference type="GO" id="GO:0008360">
    <property type="term" value="P:regulation of cell shape"/>
    <property type="evidence" value="ECO:0007669"/>
    <property type="project" value="UniProtKB-KW"/>
</dbReference>
<keyword evidence="3 4" id="KW-0573">Peptidoglycan synthesis</keyword>
<comment type="caution">
    <text evidence="7">The sequence shown here is derived from an EMBL/GenBank/DDBJ whole genome shotgun (WGS) entry which is preliminary data.</text>
</comment>
<dbReference type="GO" id="GO:0009252">
    <property type="term" value="P:peptidoglycan biosynthetic process"/>
    <property type="evidence" value="ECO:0007669"/>
    <property type="project" value="UniProtKB-UniRule"/>
</dbReference>
<keyword evidence="3 4" id="KW-0133">Cell shape</keyword>
<comment type="pathway">
    <text evidence="1 3 4">Cell wall biogenesis; peptidoglycan biosynthesis.</text>
</comment>
<keyword evidence="3 4" id="KW-0961">Cell wall biogenesis/degradation</keyword>
<evidence type="ECO:0000313" key="8">
    <source>
        <dbReference type="Proteomes" id="UP000051515"/>
    </source>
</evidence>
<dbReference type="GO" id="GO:0000287">
    <property type="term" value="F:magnesium ion binding"/>
    <property type="evidence" value="ECO:0007669"/>
    <property type="project" value="UniProtKB-UniRule"/>
</dbReference>
<dbReference type="STRING" id="1423788.FC78_GL000666"/>
<dbReference type="Gene3D" id="3.40.1190.10">
    <property type="entry name" value="Mur-like, catalytic domain"/>
    <property type="match status" value="1"/>
</dbReference>
<feature type="binding site" evidence="3">
    <location>
        <position position="205"/>
    </location>
    <ligand>
        <name>UDP-N-acetyl-alpha-D-muramoyl-L-alanyl-D-glutamate</name>
        <dbReference type="ChEBI" id="CHEBI:83900"/>
    </ligand>
</feature>
<dbReference type="GO" id="GO:0016881">
    <property type="term" value="F:acid-amino acid ligase activity"/>
    <property type="evidence" value="ECO:0007669"/>
    <property type="project" value="UniProtKB-UniRule"/>
</dbReference>
<evidence type="ECO:0000313" key="7">
    <source>
        <dbReference type="EMBL" id="KRK81613.1"/>
    </source>
</evidence>
<feature type="binding site" evidence="3">
    <location>
        <begin position="170"/>
        <end position="171"/>
    </location>
    <ligand>
        <name>UDP-N-acetyl-alpha-D-muramoyl-L-alanyl-D-glutamate</name>
        <dbReference type="ChEBI" id="CHEBI:83900"/>
    </ligand>
</feature>
<sequence length="520" mass="57693">METSILGAGERMSLKVSKAIEILKSHDLLVSDSVSDENLEVTNISYNSREDQANGIFFCKGNQFKAEYLDQAIKNGAKIYVAEKEYSTDIDRLIVKDASKALALLSAEFYGNPQNDLFIVAFTGTKGKTTTSYFTYDILNSAYPKKVALFSTVDRIVGPNPSDEFKSDLTTPESMELFHDMRRAVDNGMKYLVMEVSSQAYKKNRVYGLKFDIGGFLNITPDHIGPNEHPTYADYLNCKKQLMINSKVNIINRQTNDYDTVLAAAKETSDDKDIYKFAKDEVGDTDFSIRNKESNLNDSVFTYTAESDKAEDLQDHGEYTYELGLVGDFNELNAGAAITAAKIMGIDNEVIAESLKKAFVPGRMEHINTKNHGTIFVDYAHNYASMNALLSFIKREYPESKVKVVVGSPGDKGVSRRAGFARVLTELADSAILTTDDPGFEDPAKICKEIDDQIDHEKVQVKTVIDRQEAIREMITSSGDGDIIVLAGKGNDPYQKTKGVDVPYPSDPVVAKKILKDIEG</sequence>
<feature type="domain" description="Mur ligase central" evidence="6">
    <location>
        <begin position="123"/>
        <end position="341"/>
    </location>
</feature>
<evidence type="ECO:0000259" key="6">
    <source>
        <dbReference type="Pfam" id="PF08245"/>
    </source>
</evidence>
<dbReference type="EMBL" id="AZDY01000042">
    <property type="protein sequence ID" value="KRK81613.1"/>
    <property type="molecule type" value="Genomic_DNA"/>
</dbReference>
<keyword evidence="3" id="KW-0460">Magnesium</keyword>
<dbReference type="InterPro" id="IPR035911">
    <property type="entry name" value="MurE/MurF_N"/>
</dbReference>
<dbReference type="GO" id="GO:0051301">
    <property type="term" value="P:cell division"/>
    <property type="evidence" value="ECO:0007669"/>
    <property type="project" value="UniProtKB-KW"/>
</dbReference>
<evidence type="ECO:0000256" key="2">
    <source>
        <dbReference type="ARBA" id="ARBA00005898"/>
    </source>
</evidence>
<dbReference type="InterPro" id="IPR013221">
    <property type="entry name" value="Mur_ligase_cen"/>
</dbReference>
<protein>
    <recommendedName>
        <fullName evidence="3">UDP-N-acetylmuramyl-tripeptide synthetase</fullName>
        <ecNumber evidence="3">6.3.2.-</ecNumber>
    </recommendedName>
    <alternativeName>
        <fullName evidence="3">UDP-MurNAc-tripeptide synthetase</fullName>
    </alternativeName>
</protein>
<dbReference type="GO" id="GO:0005524">
    <property type="term" value="F:ATP binding"/>
    <property type="evidence" value="ECO:0007669"/>
    <property type="project" value="UniProtKB-UniRule"/>
</dbReference>
<keyword evidence="3 7" id="KW-0436">Ligase</keyword>
<comment type="subcellular location">
    <subcellularLocation>
        <location evidence="3 4">Cytoplasm</location>
    </subcellularLocation>
</comment>
<name>A0A0R1KD83_9LACO</name>
<feature type="modified residue" description="N6-carboxylysine" evidence="3">
    <location>
        <position position="239"/>
    </location>
</feature>
<comment type="caution">
    <text evidence="3">Lacks conserved residue(s) required for the propagation of feature annotation.</text>
</comment>
<gene>
    <name evidence="3" type="primary">murE</name>
    <name evidence="7" type="ORF">FC78_GL000666</name>
</gene>
<comment type="similarity">
    <text evidence="2 3">Belongs to the MurCDEF family. MurE subfamily.</text>
</comment>
<comment type="cofactor">
    <cofactor evidence="3">
        <name>Mg(2+)</name>
        <dbReference type="ChEBI" id="CHEBI:18420"/>
    </cofactor>
</comment>
<dbReference type="NCBIfam" id="NF001130">
    <property type="entry name" value="PRK00139.2-4"/>
    <property type="match status" value="1"/>
</dbReference>
<dbReference type="NCBIfam" id="TIGR01085">
    <property type="entry name" value="murE"/>
    <property type="match status" value="1"/>
</dbReference>
<dbReference type="HAMAP" id="MF_00208">
    <property type="entry name" value="MurE"/>
    <property type="match status" value="1"/>
</dbReference>
<dbReference type="SUPFAM" id="SSF63418">
    <property type="entry name" value="MurE/MurF N-terminal domain"/>
    <property type="match status" value="1"/>
</dbReference>
<dbReference type="InterPro" id="IPR036615">
    <property type="entry name" value="Mur_ligase_C_dom_sf"/>
</dbReference>
<evidence type="ECO:0000256" key="3">
    <source>
        <dbReference type="HAMAP-Rule" id="MF_00208"/>
    </source>
</evidence>
<dbReference type="Proteomes" id="UP000051515">
    <property type="component" value="Unassembled WGS sequence"/>
</dbReference>
<dbReference type="GO" id="GO:0071555">
    <property type="term" value="P:cell wall organization"/>
    <property type="evidence" value="ECO:0007669"/>
    <property type="project" value="UniProtKB-KW"/>
</dbReference>
<dbReference type="SUPFAM" id="SSF53244">
    <property type="entry name" value="MurD-like peptide ligases, peptide-binding domain"/>
    <property type="match status" value="1"/>
</dbReference>
<dbReference type="Gene3D" id="3.90.190.20">
    <property type="entry name" value="Mur ligase, C-terminal domain"/>
    <property type="match status" value="1"/>
</dbReference>